<keyword evidence="5" id="KW-0862">Zinc</keyword>
<name>A0ABD2HY31_9BILA</name>
<evidence type="ECO:0000259" key="10">
    <source>
        <dbReference type="PROSITE" id="PS50089"/>
    </source>
</evidence>
<feature type="region of interest" description="Disordered" evidence="9">
    <location>
        <begin position="191"/>
        <end position="224"/>
    </location>
</feature>
<keyword evidence="2" id="KW-0812">Transmembrane</keyword>
<comment type="subcellular location">
    <subcellularLocation>
        <location evidence="1">Membrane</location>
    </subcellularLocation>
</comment>
<dbReference type="PANTHER" id="PTHR46539">
    <property type="entry name" value="E3 UBIQUITIN-PROTEIN LIGASE ATL42"/>
    <property type="match status" value="1"/>
</dbReference>
<keyword evidence="12" id="KW-1185">Reference proteome</keyword>
<keyword evidence="3" id="KW-0479">Metal-binding</keyword>
<dbReference type="InterPro" id="IPR001841">
    <property type="entry name" value="Znf_RING"/>
</dbReference>
<dbReference type="Proteomes" id="UP001620626">
    <property type="component" value="Unassembled WGS sequence"/>
</dbReference>
<accession>A0ABD2HY31</accession>
<evidence type="ECO:0000313" key="11">
    <source>
        <dbReference type="EMBL" id="KAL3069926.1"/>
    </source>
</evidence>
<feature type="compositionally biased region" description="Polar residues" evidence="9">
    <location>
        <begin position="215"/>
        <end position="224"/>
    </location>
</feature>
<keyword evidence="4 8" id="KW-0863">Zinc-finger</keyword>
<reference evidence="11 12" key="1">
    <citation type="submission" date="2024-10" db="EMBL/GenBank/DDBJ databases">
        <authorList>
            <person name="Kim D."/>
        </authorList>
    </citation>
    <scope>NUCLEOTIDE SEQUENCE [LARGE SCALE GENOMIC DNA]</scope>
    <source>
        <strain evidence="11">BH-2024</strain>
    </source>
</reference>
<dbReference type="CDD" id="cd16454">
    <property type="entry name" value="RING-H2_PA-TM-RING"/>
    <property type="match status" value="1"/>
</dbReference>
<dbReference type="GO" id="GO:0008270">
    <property type="term" value="F:zinc ion binding"/>
    <property type="evidence" value="ECO:0007669"/>
    <property type="project" value="UniProtKB-KW"/>
</dbReference>
<evidence type="ECO:0000256" key="7">
    <source>
        <dbReference type="ARBA" id="ARBA00023136"/>
    </source>
</evidence>
<keyword evidence="6" id="KW-1133">Transmembrane helix</keyword>
<evidence type="ECO:0000256" key="9">
    <source>
        <dbReference type="SAM" id="MobiDB-lite"/>
    </source>
</evidence>
<dbReference type="Pfam" id="PF13639">
    <property type="entry name" value="zf-RING_2"/>
    <property type="match status" value="1"/>
</dbReference>
<proteinExistence type="predicted"/>
<organism evidence="11 12">
    <name type="scientific">Heterodera trifolii</name>
    <dbReference type="NCBI Taxonomy" id="157864"/>
    <lineage>
        <taxon>Eukaryota</taxon>
        <taxon>Metazoa</taxon>
        <taxon>Ecdysozoa</taxon>
        <taxon>Nematoda</taxon>
        <taxon>Chromadorea</taxon>
        <taxon>Rhabditida</taxon>
        <taxon>Tylenchina</taxon>
        <taxon>Tylenchomorpha</taxon>
        <taxon>Tylenchoidea</taxon>
        <taxon>Heteroderidae</taxon>
        <taxon>Heteroderinae</taxon>
        <taxon>Heterodera</taxon>
    </lineage>
</organism>
<dbReference type="Gene3D" id="3.30.40.10">
    <property type="entry name" value="Zinc/RING finger domain, C3HC4 (zinc finger)"/>
    <property type="match status" value="1"/>
</dbReference>
<evidence type="ECO:0000256" key="4">
    <source>
        <dbReference type="ARBA" id="ARBA00022771"/>
    </source>
</evidence>
<feature type="domain" description="RING-type" evidence="10">
    <location>
        <begin position="105"/>
        <end position="146"/>
    </location>
</feature>
<sequence>MQIVVIIVGGVASECHRQMPNKRMDKDKRSHIFDYGLFVDFYHLHHLLHMFTKICTCKCFWHNAITKCGVVVVGTPTQIQSALAAFETLTSIPYEANANEEENSCAICLDPIENGTMVKPLPCKHIFYNKCIYSWIKQHITCPMCRDALSMTKAVRVSSNGQANGATNGNGGGSARGTATVANPREVVIDMPSADGQNGENAVGTGTDGAEINRHNNGTENGPN</sequence>
<dbReference type="AlphaFoldDB" id="A0ABD2HY31"/>
<evidence type="ECO:0000256" key="1">
    <source>
        <dbReference type="ARBA" id="ARBA00004370"/>
    </source>
</evidence>
<comment type="caution">
    <text evidence="11">The sequence shown here is derived from an EMBL/GenBank/DDBJ whole genome shotgun (WGS) entry which is preliminary data.</text>
</comment>
<evidence type="ECO:0000256" key="5">
    <source>
        <dbReference type="ARBA" id="ARBA00022833"/>
    </source>
</evidence>
<dbReference type="PROSITE" id="PS50089">
    <property type="entry name" value="ZF_RING_2"/>
    <property type="match status" value="1"/>
</dbReference>
<evidence type="ECO:0000256" key="8">
    <source>
        <dbReference type="PROSITE-ProRule" id="PRU00175"/>
    </source>
</evidence>
<dbReference type="GO" id="GO:0016020">
    <property type="term" value="C:membrane"/>
    <property type="evidence" value="ECO:0007669"/>
    <property type="project" value="UniProtKB-SubCell"/>
</dbReference>
<keyword evidence="7" id="KW-0472">Membrane</keyword>
<dbReference type="PANTHER" id="PTHR46539:SF1">
    <property type="entry name" value="E3 UBIQUITIN-PROTEIN LIGASE ATL42"/>
    <property type="match status" value="1"/>
</dbReference>
<evidence type="ECO:0000256" key="6">
    <source>
        <dbReference type="ARBA" id="ARBA00022989"/>
    </source>
</evidence>
<dbReference type="SMART" id="SM00184">
    <property type="entry name" value="RING"/>
    <property type="match status" value="1"/>
</dbReference>
<evidence type="ECO:0000313" key="12">
    <source>
        <dbReference type="Proteomes" id="UP001620626"/>
    </source>
</evidence>
<evidence type="ECO:0000256" key="2">
    <source>
        <dbReference type="ARBA" id="ARBA00022692"/>
    </source>
</evidence>
<dbReference type="EMBL" id="JBICBT010001388">
    <property type="protein sequence ID" value="KAL3069926.1"/>
    <property type="molecule type" value="Genomic_DNA"/>
</dbReference>
<evidence type="ECO:0000256" key="3">
    <source>
        <dbReference type="ARBA" id="ARBA00022723"/>
    </source>
</evidence>
<dbReference type="SUPFAM" id="SSF57850">
    <property type="entry name" value="RING/U-box"/>
    <property type="match status" value="1"/>
</dbReference>
<gene>
    <name evidence="11" type="ORF">niasHT_031408</name>
</gene>
<protein>
    <recommendedName>
        <fullName evidence="10">RING-type domain-containing protein</fullName>
    </recommendedName>
</protein>
<dbReference type="InterPro" id="IPR013083">
    <property type="entry name" value="Znf_RING/FYVE/PHD"/>
</dbReference>